<evidence type="ECO:0000256" key="1">
    <source>
        <dbReference type="SAM" id="Coils"/>
    </source>
</evidence>
<dbReference type="GO" id="GO:0003677">
    <property type="term" value="F:DNA binding"/>
    <property type="evidence" value="ECO:0007669"/>
    <property type="project" value="InterPro"/>
</dbReference>
<organism evidence="4 5">
    <name type="scientific">Roseiconus nitratireducens</name>
    <dbReference type="NCBI Taxonomy" id="2605748"/>
    <lineage>
        <taxon>Bacteria</taxon>
        <taxon>Pseudomonadati</taxon>
        <taxon>Planctomycetota</taxon>
        <taxon>Planctomycetia</taxon>
        <taxon>Pirellulales</taxon>
        <taxon>Pirellulaceae</taxon>
        <taxon>Roseiconus</taxon>
    </lineage>
</organism>
<dbReference type="Gene3D" id="3.90.1750.20">
    <property type="entry name" value="Putative Large Serine Recombinase, Chain B, Domain 2"/>
    <property type="match status" value="1"/>
</dbReference>
<accession>A0A5M6D5N8</accession>
<evidence type="ECO:0000259" key="3">
    <source>
        <dbReference type="PROSITE" id="PS51737"/>
    </source>
</evidence>
<keyword evidence="1" id="KW-0175">Coiled coil</keyword>
<dbReference type="AlphaFoldDB" id="A0A5M6D5N8"/>
<dbReference type="InterPro" id="IPR006119">
    <property type="entry name" value="Resolv_N"/>
</dbReference>
<gene>
    <name evidence="4" type="ORF">FYK55_16975</name>
</gene>
<feature type="domain" description="Recombinase" evidence="3">
    <location>
        <begin position="171"/>
        <end position="285"/>
    </location>
</feature>
<evidence type="ECO:0000313" key="4">
    <source>
        <dbReference type="EMBL" id="KAA5541890.1"/>
    </source>
</evidence>
<dbReference type="EMBL" id="VWOX01000009">
    <property type="protein sequence ID" value="KAA5541890.1"/>
    <property type="molecule type" value="Genomic_DNA"/>
</dbReference>
<dbReference type="Pfam" id="PF07508">
    <property type="entry name" value="Recombinase"/>
    <property type="match status" value="1"/>
</dbReference>
<feature type="domain" description="Resolvase/invertase-type recombinase catalytic" evidence="2">
    <location>
        <begin position="11"/>
        <end position="163"/>
    </location>
</feature>
<dbReference type="SUPFAM" id="SSF53041">
    <property type="entry name" value="Resolvase-like"/>
    <property type="match status" value="1"/>
</dbReference>
<keyword evidence="5" id="KW-1185">Reference proteome</keyword>
<dbReference type="InterPro" id="IPR025827">
    <property type="entry name" value="Zn_ribbon_recom_dom"/>
</dbReference>
<dbReference type="InterPro" id="IPR050639">
    <property type="entry name" value="SSR_resolvase"/>
</dbReference>
<protein>
    <submittedName>
        <fullName evidence="4">Recombinase family protein</fullName>
    </submittedName>
</protein>
<dbReference type="PROSITE" id="PS51736">
    <property type="entry name" value="RECOMBINASES_3"/>
    <property type="match status" value="1"/>
</dbReference>
<evidence type="ECO:0000259" key="2">
    <source>
        <dbReference type="PROSITE" id="PS51736"/>
    </source>
</evidence>
<dbReference type="Pfam" id="PF13408">
    <property type="entry name" value="Zn_ribbon_recom"/>
    <property type="match status" value="1"/>
</dbReference>
<dbReference type="PANTHER" id="PTHR30461:SF23">
    <property type="entry name" value="DNA RECOMBINASE-RELATED"/>
    <property type="match status" value="1"/>
</dbReference>
<dbReference type="InterPro" id="IPR038109">
    <property type="entry name" value="DNA_bind_recomb_sf"/>
</dbReference>
<dbReference type="Proteomes" id="UP000324479">
    <property type="component" value="Unassembled WGS sequence"/>
</dbReference>
<sequence>MSKGSAKKTVRCAIYTRKSTEEGLEQEYNTLDAQRDAGEAYIESQRHEGWTCITTRYDDGGFTGANMERPGLRRLINDIEAGKIDCVVVYKVDRLSRSLMDFAKIMETFDRQNVAFVSVTQAFNTASSMGRLILNVLLSFAQFEREMISERTRDKIAAARRKGKWSGGMPVLGYNVVDRKLVVDETEAERVREIFEMYRQRKSLLDVAREINGRGWRTKRWQTKKGAERGGRRFNKSSLYQLLTNVTYIGKIRYKDETHDGEHPGIVDGDLFTAVQRQLENNGKSGGRGVRNKHNALLRGLVRCGACDCAMSHSFSKKGTRLYRYYVCQHAQKNGWANCPSPSIPAGEIEAFIVDQISRIGSDPTVVDTTVEEIRQQRERGIKRLTSEKAGLNHDIRMDFAELGRLAGEDPDDGRLADVHERIRVAEARMKEIDAELGTLRDAVVDDAQVLESLTQFDGVWAALPPRDQARIVELLIERIIYDGRSGDLSITYRPTGVRSLADEFTSEAEEAA</sequence>
<dbReference type="CDD" id="cd03768">
    <property type="entry name" value="SR_ResInv"/>
    <property type="match status" value="1"/>
</dbReference>
<reference evidence="4 5" key="1">
    <citation type="submission" date="2019-08" db="EMBL/GenBank/DDBJ databases">
        <authorList>
            <person name="Dhanesh K."/>
            <person name="Kumar G."/>
            <person name="Sasikala C."/>
            <person name="Venkata Ramana C."/>
        </authorList>
    </citation>
    <scope>NUCLEOTIDE SEQUENCE [LARGE SCALE GENOMIC DNA]</scope>
    <source>
        <strain evidence="4 5">JC645</strain>
    </source>
</reference>
<dbReference type="PANTHER" id="PTHR30461">
    <property type="entry name" value="DNA-INVERTASE FROM LAMBDOID PROPHAGE"/>
    <property type="match status" value="1"/>
</dbReference>
<name>A0A5M6D5N8_9BACT</name>
<comment type="caution">
    <text evidence="4">The sequence shown here is derived from an EMBL/GenBank/DDBJ whole genome shotgun (WGS) entry which is preliminary data.</text>
</comment>
<dbReference type="InterPro" id="IPR011109">
    <property type="entry name" value="DNA_bind_recombinase_dom"/>
</dbReference>
<evidence type="ECO:0000313" key="5">
    <source>
        <dbReference type="Proteomes" id="UP000324479"/>
    </source>
</evidence>
<dbReference type="PROSITE" id="PS51737">
    <property type="entry name" value="RECOMBINASE_DNA_BIND"/>
    <property type="match status" value="1"/>
</dbReference>
<dbReference type="InterPro" id="IPR036162">
    <property type="entry name" value="Resolvase-like_N_sf"/>
</dbReference>
<dbReference type="SMART" id="SM00857">
    <property type="entry name" value="Resolvase"/>
    <property type="match status" value="1"/>
</dbReference>
<feature type="coiled-coil region" evidence="1">
    <location>
        <begin position="416"/>
        <end position="443"/>
    </location>
</feature>
<dbReference type="Gene3D" id="3.40.50.1390">
    <property type="entry name" value="Resolvase, N-terminal catalytic domain"/>
    <property type="match status" value="1"/>
</dbReference>
<dbReference type="Pfam" id="PF00239">
    <property type="entry name" value="Resolvase"/>
    <property type="match status" value="1"/>
</dbReference>
<dbReference type="GO" id="GO:0000150">
    <property type="term" value="F:DNA strand exchange activity"/>
    <property type="evidence" value="ECO:0007669"/>
    <property type="project" value="InterPro"/>
</dbReference>
<dbReference type="RefSeq" id="WP_150077624.1">
    <property type="nucleotide sequence ID" value="NZ_VWOX01000009.1"/>
</dbReference>
<proteinExistence type="predicted"/>